<organism evidence="5 6">
    <name type="scientific">Aspergillus novoparasiticus</name>
    <dbReference type="NCBI Taxonomy" id="986946"/>
    <lineage>
        <taxon>Eukaryota</taxon>
        <taxon>Fungi</taxon>
        <taxon>Dikarya</taxon>
        <taxon>Ascomycota</taxon>
        <taxon>Pezizomycotina</taxon>
        <taxon>Eurotiomycetes</taxon>
        <taxon>Eurotiomycetidae</taxon>
        <taxon>Eurotiales</taxon>
        <taxon>Aspergillaceae</taxon>
        <taxon>Aspergillus</taxon>
        <taxon>Aspergillus subgen. Circumdati</taxon>
    </lineage>
</organism>
<keyword evidence="6" id="KW-1185">Reference proteome</keyword>
<feature type="modified residue" description="4-aspartylphosphate" evidence="3">
    <location>
        <position position="87"/>
    </location>
</feature>
<dbReference type="CDD" id="cd17546">
    <property type="entry name" value="REC_hyHK_CKI1_RcsC-like"/>
    <property type="match status" value="1"/>
</dbReference>
<dbReference type="InterPro" id="IPR001789">
    <property type="entry name" value="Sig_transdc_resp-reg_receiver"/>
</dbReference>
<evidence type="ECO:0000313" key="6">
    <source>
        <dbReference type="Proteomes" id="UP000326799"/>
    </source>
</evidence>
<evidence type="ECO:0000313" key="5">
    <source>
        <dbReference type="EMBL" id="KAB8221026.1"/>
    </source>
</evidence>
<dbReference type="EMBL" id="ML733424">
    <property type="protein sequence ID" value="KAB8221026.1"/>
    <property type="molecule type" value="Genomic_DNA"/>
</dbReference>
<accession>A0A5N6ETW6</accession>
<dbReference type="AlphaFoldDB" id="A0A5N6ETW6"/>
<dbReference type="Pfam" id="PF00072">
    <property type="entry name" value="Response_reg"/>
    <property type="match status" value="1"/>
</dbReference>
<gene>
    <name evidence="5" type="ORF">BDV33DRAFT_202992</name>
</gene>
<dbReference type="SMART" id="SM00448">
    <property type="entry name" value="REC"/>
    <property type="match status" value="1"/>
</dbReference>
<dbReference type="Gene3D" id="3.40.50.2300">
    <property type="match status" value="1"/>
</dbReference>
<dbReference type="Proteomes" id="UP000326799">
    <property type="component" value="Unassembled WGS sequence"/>
</dbReference>
<feature type="domain" description="Response regulatory" evidence="4">
    <location>
        <begin position="35"/>
        <end position="152"/>
    </location>
</feature>
<evidence type="ECO:0000256" key="3">
    <source>
        <dbReference type="PROSITE-ProRule" id="PRU00169"/>
    </source>
</evidence>
<dbReference type="InterPro" id="IPR011006">
    <property type="entry name" value="CheY-like_superfamily"/>
</dbReference>
<evidence type="ECO:0000256" key="1">
    <source>
        <dbReference type="ARBA" id="ARBA00022553"/>
    </source>
</evidence>
<keyword evidence="2" id="KW-0902">Two-component regulatory system</keyword>
<dbReference type="PROSITE" id="PS50110">
    <property type="entry name" value="RESPONSE_REGULATORY"/>
    <property type="match status" value="1"/>
</dbReference>
<dbReference type="PANTHER" id="PTHR45339:SF1">
    <property type="entry name" value="HYBRID SIGNAL TRANSDUCTION HISTIDINE KINASE J"/>
    <property type="match status" value="1"/>
</dbReference>
<proteinExistence type="predicted"/>
<evidence type="ECO:0000256" key="2">
    <source>
        <dbReference type="ARBA" id="ARBA00023012"/>
    </source>
</evidence>
<evidence type="ECO:0000259" key="4">
    <source>
        <dbReference type="PROSITE" id="PS50110"/>
    </source>
</evidence>
<dbReference type="PANTHER" id="PTHR45339">
    <property type="entry name" value="HYBRID SIGNAL TRANSDUCTION HISTIDINE KINASE J"/>
    <property type="match status" value="1"/>
</dbReference>
<dbReference type="SUPFAM" id="SSF52172">
    <property type="entry name" value="CheY-like"/>
    <property type="match status" value="1"/>
</dbReference>
<name>A0A5N6ETW6_9EURO</name>
<keyword evidence="1 3" id="KW-0597">Phosphoprotein</keyword>
<protein>
    <submittedName>
        <fullName evidence="5">CheY-like superfamily</fullName>
    </submittedName>
</protein>
<reference evidence="5 6" key="1">
    <citation type="submission" date="2019-04" db="EMBL/GenBank/DDBJ databases">
        <title>Fungal friends and foes A comparative genomics study of 23 Aspergillus species from section Flavi.</title>
        <authorList>
            <consortium name="DOE Joint Genome Institute"/>
            <person name="Kjaerbolling I."/>
            <person name="Vesth T.C."/>
            <person name="Frisvad J.C."/>
            <person name="Nybo J.L."/>
            <person name="Theobald S."/>
            <person name="Kildgaard S."/>
            <person name="Petersen T.I."/>
            <person name="Kuo A."/>
            <person name="Sato A."/>
            <person name="Lyhne E.K."/>
            <person name="Kogle M.E."/>
            <person name="Wiebenga A."/>
            <person name="Kun R.S."/>
            <person name="Lubbers R.J."/>
            <person name="Makela M.R."/>
            <person name="Barry K."/>
            <person name="Chovatia M."/>
            <person name="Clum A."/>
            <person name="Daum C."/>
            <person name="Haridas S."/>
            <person name="He G."/>
            <person name="LaButti K."/>
            <person name="Lipzen A."/>
            <person name="Mondo S."/>
            <person name="Pangilinan J."/>
            <person name="Riley R."/>
            <person name="Salamov A."/>
            <person name="Simmons B.A."/>
            <person name="Magnuson J.K."/>
            <person name="Henrissat B."/>
            <person name="Mortensen U.H."/>
            <person name="Larsen T.O."/>
            <person name="De vries R.P."/>
            <person name="Grigoriev I.V."/>
            <person name="Machida M."/>
            <person name="Baker S.E."/>
            <person name="Andersen M.R."/>
        </authorList>
    </citation>
    <scope>NUCLEOTIDE SEQUENCE [LARGE SCALE GENOMIC DNA]</scope>
    <source>
        <strain evidence="5 6">CBS 126849</strain>
    </source>
</reference>
<sequence>MGRAEDSSPSDHNSLSFMEQYDLRHVLAEVACGTRILLVDDDILNQAAMLRLLQHLGFSLVDTARNGAEAVNLVKRSPFSYDCILLDITMPVMDGLEAASQIREIDTDVLLIALTGNVSKGTAVASLSKGMNDCITKPIHQKQLMRALLKLLKT</sequence>
<dbReference type="GO" id="GO:0000160">
    <property type="term" value="P:phosphorelay signal transduction system"/>
    <property type="evidence" value="ECO:0007669"/>
    <property type="project" value="UniProtKB-KW"/>
</dbReference>